<evidence type="ECO:0000256" key="3">
    <source>
        <dbReference type="SAM" id="SignalP"/>
    </source>
</evidence>
<organism evidence="5 6">
    <name type="scientific">Rugamonas fusca</name>
    <dbReference type="NCBI Taxonomy" id="2758568"/>
    <lineage>
        <taxon>Bacteria</taxon>
        <taxon>Pseudomonadati</taxon>
        <taxon>Pseudomonadota</taxon>
        <taxon>Betaproteobacteria</taxon>
        <taxon>Burkholderiales</taxon>
        <taxon>Oxalobacteraceae</taxon>
        <taxon>Telluria group</taxon>
        <taxon>Rugamonas</taxon>
    </lineage>
</organism>
<proteinExistence type="predicted"/>
<evidence type="ECO:0000256" key="1">
    <source>
        <dbReference type="ARBA" id="ARBA00004442"/>
    </source>
</evidence>
<accession>A0A7W2EMY1</accession>
<comment type="subcellular location">
    <subcellularLocation>
        <location evidence="1">Cell outer membrane</location>
    </subcellularLocation>
</comment>
<dbReference type="SUPFAM" id="SSF56925">
    <property type="entry name" value="OMPA-like"/>
    <property type="match status" value="1"/>
</dbReference>
<evidence type="ECO:0000313" key="6">
    <source>
        <dbReference type="Proteomes" id="UP000566711"/>
    </source>
</evidence>
<dbReference type="InterPro" id="IPR027385">
    <property type="entry name" value="Beta-barrel_OMP"/>
</dbReference>
<dbReference type="EMBL" id="JACEZS010000057">
    <property type="protein sequence ID" value="MBA5608851.1"/>
    <property type="molecule type" value="Genomic_DNA"/>
</dbReference>
<evidence type="ECO:0000313" key="5">
    <source>
        <dbReference type="EMBL" id="MBA5608851.1"/>
    </source>
</evidence>
<reference evidence="5 6" key="1">
    <citation type="submission" date="2020-07" db="EMBL/GenBank/DDBJ databases">
        <title>Novel species isolated from subtropical streams in China.</title>
        <authorList>
            <person name="Lu H."/>
        </authorList>
    </citation>
    <scope>NUCLEOTIDE SEQUENCE [LARGE SCALE GENOMIC DNA]</scope>
    <source>
        <strain evidence="5 6">FT3S</strain>
    </source>
</reference>
<sequence>MRTLQIKSSLALVLGLSLAVPAFAANPFEPGAYVGLNLGRASISSKYVESGNDASGTLAIGYQATPNFGAEVFAQTLSFDPFKGLLAAPGNYPDSHIGVAVLGSVPVSDQFSVYGRLGIGRTRMPSTRTSLPTTHETDPSIGIGVSYAFNRQWSANLEASRLTKTEVNFLTVGLRFQF</sequence>
<dbReference type="InterPro" id="IPR011250">
    <property type="entry name" value="OMP/PagP_B-barrel"/>
</dbReference>
<keyword evidence="2 3" id="KW-0732">Signal</keyword>
<dbReference type="Gene3D" id="2.40.160.20">
    <property type="match status" value="1"/>
</dbReference>
<name>A0A7W2EMY1_9BURK</name>
<feature type="chain" id="PRO_5031481609" evidence="3">
    <location>
        <begin position="25"/>
        <end position="178"/>
    </location>
</feature>
<dbReference type="Pfam" id="PF13505">
    <property type="entry name" value="OMP_b-brl"/>
    <property type="match status" value="1"/>
</dbReference>
<dbReference type="Proteomes" id="UP000566711">
    <property type="component" value="Unassembled WGS sequence"/>
</dbReference>
<feature type="domain" description="Outer membrane protein beta-barrel" evidence="4">
    <location>
        <begin position="11"/>
        <end position="176"/>
    </location>
</feature>
<comment type="caution">
    <text evidence="5">The sequence shown here is derived from an EMBL/GenBank/DDBJ whole genome shotgun (WGS) entry which is preliminary data.</text>
</comment>
<evidence type="ECO:0000259" key="4">
    <source>
        <dbReference type="Pfam" id="PF13505"/>
    </source>
</evidence>
<feature type="signal peptide" evidence="3">
    <location>
        <begin position="1"/>
        <end position="24"/>
    </location>
</feature>
<gene>
    <name evidence="5" type="ORF">H3H36_26295</name>
</gene>
<dbReference type="AlphaFoldDB" id="A0A7W2EMY1"/>
<keyword evidence="6" id="KW-1185">Reference proteome</keyword>
<evidence type="ECO:0000256" key="2">
    <source>
        <dbReference type="ARBA" id="ARBA00022729"/>
    </source>
</evidence>
<dbReference type="GO" id="GO:0009279">
    <property type="term" value="C:cell outer membrane"/>
    <property type="evidence" value="ECO:0007669"/>
    <property type="project" value="UniProtKB-SubCell"/>
</dbReference>
<protein>
    <submittedName>
        <fullName evidence="5">Porin family protein</fullName>
    </submittedName>
</protein>
<dbReference type="RefSeq" id="WP_182220981.1">
    <property type="nucleotide sequence ID" value="NZ_JACEZS010000057.1"/>
</dbReference>